<feature type="region of interest" description="Disordered" evidence="1">
    <location>
        <begin position="697"/>
        <end position="739"/>
    </location>
</feature>
<feature type="compositionally biased region" description="Basic and acidic residues" evidence="1">
    <location>
        <begin position="965"/>
        <end position="975"/>
    </location>
</feature>
<comment type="caution">
    <text evidence="2">The sequence shown here is derived from an EMBL/GenBank/DDBJ whole genome shotgun (WGS) entry which is preliminary data.</text>
</comment>
<feature type="compositionally biased region" description="Pro residues" evidence="1">
    <location>
        <begin position="79"/>
        <end position="91"/>
    </location>
</feature>
<dbReference type="Proteomes" id="UP000652219">
    <property type="component" value="Unassembled WGS sequence"/>
</dbReference>
<dbReference type="EMBL" id="WIGN01000171">
    <property type="protein sequence ID" value="KAF6805897.1"/>
    <property type="molecule type" value="Genomic_DNA"/>
</dbReference>
<reference evidence="2 3" key="1">
    <citation type="journal article" date="2020" name="Phytopathology">
        <title>Genome Sequence Resources of Colletotrichum truncatum, C. plurivorum, C. musicola, and C. sojae: Four Species Pathogenic to Soybean (Glycine max).</title>
        <authorList>
            <person name="Rogerio F."/>
            <person name="Boufleur T.R."/>
            <person name="Ciampi-Guillardi M."/>
            <person name="Sukno S.A."/>
            <person name="Thon M.R."/>
            <person name="Massola Junior N.S."/>
            <person name="Baroncelli R."/>
        </authorList>
    </citation>
    <scope>NUCLEOTIDE SEQUENCE [LARGE SCALE GENOMIC DNA]</scope>
    <source>
        <strain evidence="2 3">LFN0009</strain>
    </source>
</reference>
<accession>A0A8H6J3X8</accession>
<feature type="compositionally biased region" description="Pro residues" evidence="1">
    <location>
        <begin position="722"/>
        <end position="731"/>
    </location>
</feature>
<feature type="region of interest" description="Disordered" evidence="1">
    <location>
        <begin position="949"/>
        <end position="1058"/>
    </location>
</feature>
<feature type="region of interest" description="Disordered" evidence="1">
    <location>
        <begin position="1338"/>
        <end position="1370"/>
    </location>
</feature>
<feature type="region of interest" description="Disordered" evidence="1">
    <location>
        <begin position="195"/>
        <end position="218"/>
    </location>
</feature>
<evidence type="ECO:0000313" key="3">
    <source>
        <dbReference type="Proteomes" id="UP000652219"/>
    </source>
</evidence>
<proteinExistence type="predicted"/>
<protein>
    <submittedName>
        <fullName evidence="2">Uncharacterized protein</fullName>
    </submittedName>
</protein>
<feature type="compositionally biased region" description="Polar residues" evidence="1">
    <location>
        <begin position="19"/>
        <end position="37"/>
    </location>
</feature>
<sequence length="1441" mass="156968">MAFRTPGRNPGAAGRRSNETQNPGLHQSSQISPSMPTHASLRTMASDSTLRPSRLDRLLRRGRPVPPPIAVPQFECDESPPPTAAPTPPLSHLPSPLLAGCPGREISGAKSDGREWAYDFDSPPVLVYPDDLSKTTFHEHPLARELQWEKGWETQQLALYGLILPEKIDNGTPTYTWDSDEEEEGVSKAVVLAMPPKTPPPTMASRPNTAVERPRTPSNIMHKVKTFANFVANSDMEKEVPELPTLKELLDQFGMPPETPTEATPRSFLRPTKSSGSLRPKTPIRSVPSATKLRNKRSEGIEKSKISDPVAPEEMRRVGNDFSMAASRKRTASESRRLSSHAAPLRSPSNLISSSASSNMPLFLLQPQHPTVYFGTNEPPPQFRLARPRLAPMEHARQYLIAKSRANKEGGECTVPKPGLTWCWSENYKEFFLLPSIPNGVTRKFLPDDEEADPIWKKKKRPIASFMDKDDQATKRRSFVPLPLNLAPSSPLLPAHLRHSSQLSILSSPSQYDLSLDNFSLGQPRLSPTVHSPLIPAKTNVADASATASHTSPDFFASVHGGSGREFSSSFPPHLLSASSTSSRSIKQQAPQPVSERHASASRPLDTFPGSLTGPQVDCKHLLFESASDKAPADITHTPVISTQRTFAAAVSTSKKAWDMSVTHLEQARSNNTRGEVLAMQRPDSALSSCTVIRSCSPVSSNGRDEDDVAPKSVDCQCSDLPPTPSSPPSNSPQSPATDVFAPLQDTRALDTLDDAQTQQLSTETFLRSIVDDVGDEADFPDSSSVYSQDSIVTAVHRPLTDCRRALLDFMSQRQSATEPEEETLTPRHLSELSSAEAQLQARTVQPSPVLRPVSYIPDTETAKNYSSSETSLEYQNNRCSQASTSTLTIDSQPSRHLGAAHDALSPKIYESRMDADIRRFRALERQNMSERGENAFAGAGRRRFDEMQMRCKPRSAQSAAQVDTHAHVHAHETASIESVASSSTSQNDRYSTASDAPSITSASTAESRRSQALSVTSAASSDRSTSSKRVRRPRVEATSPDTGTIASHNTARDATRFPLHPVMESPAPSAGLRTSVTSPVVAAADRSRKSLLPNSRQPVQQKPKISEELPSLKVRRRRAVANLAHIPVSQAYPQPLRLSTMKSPPPRPDTTGAQCGDGPVARSTSRIIMDIGDELNREMDDVLSPHSADLAFRSESTDQSDIETPTRRPLRQVRSMKSMGFDTPRLPAPNKPLPSLPSQTARVEAQRGVAANAFIDIDFGPVVSTRPPRAGLPPQPAPPPTAPLPRPPIPLAVPVVPSEPSSASASGFGSTYVTHADFSVKKDRTVRPAASMAAFSYRPTPMSTDQPQPQRQAQRLDSEADLQKPGRTRLLGKMVSMGELKHRREMGSAGSGEDAVGMRTFLGEDSDIPTVPSAKEKTESVSKKKFFGSLFRRKGKDGQK</sequence>
<feature type="compositionally biased region" description="Basic and acidic residues" evidence="1">
    <location>
        <begin position="1355"/>
        <end position="1365"/>
    </location>
</feature>
<feature type="region of interest" description="Disordered" evidence="1">
    <location>
        <begin position="256"/>
        <end position="352"/>
    </location>
</feature>
<name>A0A8H6J3X8_9PEZI</name>
<feature type="region of interest" description="Disordered" evidence="1">
    <location>
        <begin position="568"/>
        <end position="612"/>
    </location>
</feature>
<feature type="compositionally biased region" description="Polar residues" evidence="1">
    <location>
        <begin position="1040"/>
        <end position="1050"/>
    </location>
</feature>
<gene>
    <name evidence="2" type="ORF">CSOJ01_09193</name>
</gene>
<feature type="compositionally biased region" description="Low complexity" evidence="1">
    <location>
        <begin position="1015"/>
        <end position="1025"/>
    </location>
</feature>
<feature type="region of interest" description="Disordered" evidence="1">
    <location>
        <begin position="1137"/>
        <end position="1164"/>
    </location>
</feature>
<evidence type="ECO:0000256" key="1">
    <source>
        <dbReference type="SAM" id="MobiDB-lite"/>
    </source>
</evidence>
<feature type="compositionally biased region" description="Polar residues" evidence="1">
    <location>
        <begin position="1342"/>
        <end position="1354"/>
    </location>
</feature>
<organism evidence="2 3">
    <name type="scientific">Colletotrichum sojae</name>
    <dbReference type="NCBI Taxonomy" id="2175907"/>
    <lineage>
        <taxon>Eukaryota</taxon>
        <taxon>Fungi</taxon>
        <taxon>Dikarya</taxon>
        <taxon>Ascomycota</taxon>
        <taxon>Pezizomycotina</taxon>
        <taxon>Sordariomycetes</taxon>
        <taxon>Hypocreomycetidae</taxon>
        <taxon>Glomerellales</taxon>
        <taxon>Glomerellaceae</taxon>
        <taxon>Colletotrichum</taxon>
        <taxon>Colletotrichum orchidearum species complex</taxon>
    </lineage>
</organism>
<feature type="compositionally biased region" description="Polar residues" evidence="1">
    <location>
        <begin position="987"/>
        <end position="1014"/>
    </location>
</feature>
<feature type="compositionally biased region" description="Basic and acidic residues" evidence="1">
    <location>
        <begin position="296"/>
        <end position="306"/>
    </location>
</feature>
<keyword evidence="3" id="KW-1185">Reference proteome</keyword>
<evidence type="ECO:0000313" key="2">
    <source>
        <dbReference type="EMBL" id="KAF6805897.1"/>
    </source>
</evidence>
<feature type="compositionally biased region" description="Low complexity" evidence="1">
    <location>
        <begin position="976"/>
        <end position="986"/>
    </location>
</feature>
<feature type="region of interest" description="Disordered" evidence="1">
    <location>
        <begin position="1"/>
        <end position="106"/>
    </location>
</feature>